<accession>A0A166FKB2</accession>
<protein>
    <recommendedName>
        <fullName evidence="15">Minor capsid protein L2</fullName>
    </recommendedName>
</protein>
<keyword evidence="14 15" id="KW-1160">Virus entry into host cell</keyword>
<sequence>MNTVKSRRKRGSVVNLYNKCQLSGNCPEDVKNKIEHNTLADRLLKWLGSFVYFGGLGIGTSRGTGGMTGYNPLSTPSRVTPQGTVIKPTVVLDPLGPPDIVPIDAVNPSSSSIVPLSEVTPDIELNTLGGVNVGGSDLTTTELEVITDPDPVSDVTSTTSHPTVITGGNDDVAVLDVSPVEPPPKRIALGTKGNSSTPHISVTSSTTDIGRGADFNVFVDATLGGDSIGFAEEIPLDEINPRLEFEIDTAPRTSTPREVINRTFGRARNLYNRRFRQVATRNLGFLGQPSRAVTFEFENPAYAPDVSLSFERDLQDIAAAPDSDFADVVRLGRAQFSETDSGTIRLSRAGKRGTIQTRSGIRIGEDVHFYYDISKIDTADAIEMSNLGQHSGDLTIVDALAESSFVDPFEYPDPLHSEEQQLLDQLTEDFSNSHLVLTGTRRNTTFTFPTLPPGIGLRIYLDDLPADLFVSYPQTTLTPAEGLPITPFTPSVPIEPLPPTFVDFDNFDYDIHPGLLRRKKRKRTDLV</sequence>
<dbReference type="GO" id="GO:0019028">
    <property type="term" value="C:viral capsid"/>
    <property type="evidence" value="ECO:0007669"/>
    <property type="project" value="UniProtKB-UniRule"/>
</dbReference>
<comment type="subunit">
    <text evidence="15">Interacts with major capsid protein L1. Interacts with E2; this interaction inhibits E2 transcriptional activity but not the DNA replication function E2. Interacts with host HSPA8; this interaction is required for L2 nuclear translocation. Interacts with host importins KPNB2 and KPNB3. Forms a complex with importin alpha2-beta1 heterodimers via interaction with the importin alpha2 adapter. Interacts with host DYNLT1; this interaction is essential for virus intracellular transport during entry. Interacts (via C-terminus) with host retromer subunits VPS35 AND VPS29.</text>
</comment>
<dbReference type="GO" id="GO:0003677">
    <property type="term" value="F:DNA binding"/>
    <property type="evidence" value="ECO:0007669"/>
    <property type="project" value="UniProtKB-UniRule"/>
</dbReference>
<dbReference type="EMBL" id="KT698167">
    <property type="protein sequence ID" value="ANA05275.1"/>
    <property type="molecule type" value="Genomic_DNA"/>
</dbReference>
<keyword evidence="7 15" id="KW-0946">Virion</keyword>
<evidence type="ECO:0000256" key="2">
    <source>
        <dbReference type="ARBA" id="ARBA00022553"/>
    </source>
</evidence>
<evidence type="ECO:0000256" key="7">
    <source>
        <dbReference type="ARBA" id="ARBA00022844"/>
    </source>
</evidence>
<gene>
    <name evidence="15" type="primary">L2</name>
</gene>
<keyword evidence="11 15" id="KW-1176">Cytoplasmic inwards viral transport</keyword>
<evidence type="ECO:0000313" key="16">
    <source>
        <dbReference type="EMBL" id="ANA05275.1"/>
    </source>
</evidence>
<keyword evidence="13 15" id="KW-1015">Disulfide bond</keyword>
<evidence type="ECO:0000256" key="14">
    <source>
        <dbReference type="ARBA" id="ARBA00023296"/>
    </source>
</evidence>
<keyword evidence="9 15" id="KW-1177">Microtubular inwards viral transport</keyword>
<dbReference type="Proteomes" id="UP000153748">
    <property type="component" value="Segment"/>
</dbReference>
<keyword evidence="12 15" id="KW-0238">DNA-binding</keyword>
<keyword evidence="5 15" id="KW-0945">Host-virus interaction</keyword>
<dbReference type="InterPro" id="IPR000784">
    <property type="entry name" value="Late_L2"/>
</dbReference>
<dbReference type="GO" id="GO:0043657">
    <property type="term" value="C:host cell"/>
    <property type="evidence" value="ECO:0007669"/>
    <property type="project" value="GOC"/>
</dbReference>
<keyword evidence="6" id="KW-1040">Host Golgi apparatus</keyword>
<keyword evidence="1 15" id="KW-1163">Viral penetration into host nucleus</keyword>
<evidence type="ECO:0000256" key="10">
    <source>
        <dbReference type="ARBA" id="ARBA00023046"/>
    </source>
</evidence>
<dbReference type="GO" id="GO:0075521">
    <property type="term" value="P:microtubule-dependent intracellular transport of viral material towards nucleus"/>
    <property type="evidence" value="ECO:0007669"/>
    <property type="project" value="UniProtKB-UniRule"/>
</dbReference>
<dbReference type="HAMAP" id="MF_04003">
    <property type="entry name" value="PPV_L2"/>
    <property type="match status" value="1"/>
</dbReference>
<dbReference type="GO" id="GO:0075732">
    <property type="term" value="P:viral penetration into host nucleus"/>
    <property type="evidence" value="ECO:0007669"/>
    <property type="project" value="UniProtKB-KW"/>
</dbReference>
<comment type="caution">
    <text evidence="15">Lacks conserved residue(s) required for the propagation of feature annotation.</text>
</comment>
<keyword evidence="10" id="KW-1039">Host endosome</keyword>
<keyword evidence="4 15" id="KW-1048">Host nucleus</keyword>
<evidence type="ECO:0000256" key="1">
    <source>
        <dbReference type="ARBA" id="ARBA00022524"/>
    </source>
</evidence>
<comment type="PTM">
    <text evidence="15">Highly phosphorylated.</text>
</comment>
<keyword evidence="3 15" id="KW-0167">Capsid protein</keyword>
<evidence type="ECO:0000256" key="4">
    <source>
        <dbReference type="ARBA" id="ARBA00022562"/>
    </source>
</evidence>
<proteinExistence type="inferred from homology"/>
<dbReference type="GO" id="GO:0042025">
    <property type="term" value="C:host cell nucleus"/>
    <property type="evidence" value="ECO:0007669"/>
    <property type="project" value="UniProtKB-SubCell"/>
</dbReference>
<evidence type="ECO:0000256" key="13">
    <source>
        <dbReference type="ARBA" id="ARBA00023157"/>
    </source>
</evidence>
<dbReference type="GO" id="GO:0046718">
    <property type="term" value="P:symbiont entry into host cell"/>
    <property type="evidence" value="ECO:0007669"/>
    <property type="project" value="UniProtKB-KW"/>
</dbReference>
<feature type="disulfide bond" evidence="15">
    <location>
        <begin position="20"/>
        <end position="26"/>
    </location>
</feature>
<dbReference type="Pfam" id="PF00513">
    <property type="entry name" value="Late_protein_L2"/>
    <property type="match status" value="1"/>
</dbReference>
<comment type="function">
    <text evidence="15">Minor protein of the capsid that localizes along the inner surface of the virion, within the central cavities beneath the L1 pentamers. Plays a role in capsid stabilization through interaction with the major capsid protein L1. Once the virion enters the host cell, L2 escorts the genomic DNA into the nucleus by promoting escape from the endosomal compartments and traffic through the host Golgi network. Mechanistically, the C-terminus of L2 possesses a cell-penetrating peptide that protudes from the host endosome, interacts with host cytoplasmic retromer cargo and thereby mediates the capsid delivery to the host trans-Golgi network. Plays a role through its interaction with host dynein in the intracellular microtubule-dependent transport of viral capsid toward the nucleus. Mediates the viral genome import into the nucleus through binding to host importins. Once within the nucleus, L2 localizes viral genomes to host PML bodies in order to activate early gene expression for establishment of infection. Later on, promotes late gene expression by interacting with the viral E2 protein and by inhibiting its transcriptional activation functions. During virion assembly, encapsidates the genome by direct interaction with the viral DNA.</text>
</comment>
<evidence type="ECO:0000256" key="6">
    <source>
        <dbReference type="ARBA" id="ARBA00022812"/>
    </source>
</evidence>
<keyword evidence="8 15" id="KW-0426">Late protein</keyword>
<evidence type="ECO:0000256" key="8">
    <source>
        <dbReference type="ARBA" id="ARBA00022921"/>
    </source>
</evidence>
<dbReference type="GO" id="GO:0005198">
    <property type="term" value="F:structural molecule activity"/>
    <property type="evidence" value="ECO:0007669"/>
    <property type="project" value="UniProtKB-UniRule"/>
</dbReference>
<reference evidence="16 17" key="1">
    <citation type="journal article" date="2016" name="Infect. Genet. Evol.">
        <title>Characterization of novel human papillomavirus types 157, 158 and 205 from healthy skin and recombination analysis in genus ?-Papillomavirus.</title>
        <authorList>
            <person name="Bolatti E.M."/>
            <person name="Chouhy D."/>
            <person name="Casal P.E."/>
            <person name="Perez G.R."/>
            <person name="Stella E.J."/>
            <person name="Sanchez A."/>
            <person name="Gorosito M."/>
            <person name="Bussy R.F."/>
            <person name="Giri A.A."/>
        </authorList>
    </citation>
    <scope>NUCLEOTIDE SEQUENCE [LARGE SCALE GENOMIC DNA]</scope>
    <source>
        <strain evidence="16">EP01</strain>
    </source>
</reference>
<evidence type="ECO:0000256" key="12">
    <source>
        <dbReference type="ARBA" id="ARBA00023125"/>
    </source>
</evidence>
<organism evidence="16 17">
    <name type="scientific">Human papillomavirus 205</name>
    <dbReference type="NCBI Taxonomy" id="2259334"/>
    <lineage>
        <taxon>Viruses</taxon>
        <taxon>Monodnaviria</taxon>
        <taxon>Shotokuvirae</taxon>
        <taxon>Cossaviricota</taxon>
        <taxon>Papovaviricetes</taxon>
        <taxon>Zurhausenvirales</taxon>
        <taxon>Papillomaviridae</taxon>
        <taxon>Firstpapillomavirinae</taxon>
        <taxon>Gammapapillomavirus</taxon>
        <taxon>Gammapapillomavirus 1</taxon>
    </lineage>
</organism>
<comment type="similarity">
    <text evidence="15">Belongs to the papillomaviridae L2 protein family.</text>
</comment>
<evidence type="ECO:0000256" key="5">
    <source>
        <dbReference type="ARBA" id="ARBA00022581"/>
    </source>
</evidence>
<keyword evidence="2 15" id="KW-0597">Phosphoprotein</keyword>
<comment type="subcellular location">
    <subcellularLocation>
        <location evidence="15">Virion</location>
    </subcellularLocation>
    <subcellularLocation>
        <location evidence="15">Host nucleus</location>
    </subcellularLocation>
</comment>
<name>A0A166FKB2_9PAPI</name>
<evidence type="ECO:0000313" key="17">
    <source>
        <dbReference type="Proteomes" id="UP000153748"/>
    </source>
</evidence>
<evidence type="ECO:0000256" key="3">
    <source>
        <dbReference type="ARBA" id="ARBA00022561"/>
    </source>
</evidence>
<evidence type="ECO:0000256" key="9">
    <source>
        <dbReference type="ARBA" id="ARBA00022952"/>
    </source>
</evidence>
<evidence type="ECO:0000256" key="11">
    <source>
        <dbReference type="ARBA" id="ARBA00023120"/>
    </source>
</evidence>
<evidence type="ECO:0000256" key="15">
    <source>
        <dbReference type="HAMAP-Rule" id="MF_04003"/>
    </source>
</evidence>